<dbReference type="SUPFAM" id="SSF56601">
    <property type="entry name" value="beta-lactamase/transpeptidase-like"/>
    <property type="match status" value="1"/>
</dbReference>
<protein>
    <submittedName>
        <fullName evidence="3">Beta-lactamase</fullName>
    </submittedName>
</protein>
<comment type="caution">
    <text evidence="3">The sequence shown here is derived from an EMBL/GenBank/DDBJ whole genome shotgun (WGS) entry which is preliminary data.</text>
</comment>
<keyword evidence="1" id="KW-0732">Signal</keyword>
<proteinExistence type="predicted"/>
<gene>
    <name evidence="3" type="ORF">Y88_2402</name>
</gene>
<evidence type="ECO:0000313" key="3">
    <source>
        <dbReference type="EMBL" id="EGD59962.1"/>
    </source>
</evidence>
<dbReference type="InterPro" id="IPR050491">
    <property type="entry name" value="AmpC-like"/>
</dbReference>
<dbReference type="eggNOG" id="COG1680">
    <property type="taxonomic scope" value="Bacteria"/>
</dbReference>
<dbReference type="PANTHER" id="PTHR46825:SF9">
    <property type="entry name" value="BETA-LACTAMASE-RELATED DOMAIN-CONTAINING PROTEIN"/>
    <property type="match status" value="1"/>
</dbReference>
<dbReference type="HOGENOM" id="CLU_020027_0_2_5"/>
<dbReference type="EMBL" id="AEWJ01000024">
    <property type="protein sequence ID" value="EGD59962.1"/>
    <property type="molecule type" value="Genomic_DNA"/>
</dbReference>
<keyword evidence="4" id="KW-1185">Reference proteome</keyword>
<feature type="chain" id="PRO_5003277780" evidence="1">
    <location>
        <begin position="23"/>
        <end position="467"/>
    </location>
</feature>
<dbReference type="OrthoDB" id="113033at2"/>
<dbReference type="InParanoid" id="F1Z5Z8"/>
<sequence length="467" mass="50421">MKRLLSSFAALALVAQPLAAVAQVLTAQEEKAIDEAVTKTLARTGVPSVSIAVVRGGELVMTRAWGRASDTLPVARPDIPYQIASNSKQFLAALLLLLADEGKLSLDDTVAKWLPEVSGADHMSVRQLLSHTSGLQDYWPQDYAFAAMATPTTPEAIIDRWAKKPLDYDPGSRWQYSNTGYVVAGRIAEKAGGAPLAQLLDERLFHPLGIHPLFIDDTNGPAFPKGYARAALGPVRQVTPPARGWLYAAGELSMTAADLARWDIARLDRRILPARDWAEQETPVRLSDGTSNGYGLGVSVRQVDGRKTIDHGGESIGFLSQNTVWPDDRAALVVLTNAGFSDATSVLTEAIGAVILPRAVQANTGESARTDDARAELAALAAGRFNPAHFTDDARSYFTPQTLTDYRRSLTALGACTGFAPKNKPRLRGGFVNRNFTVTCGKRSLTVITYAERGDKGRWEQLLVSPD</sequence>
<dbReference type="AlphaFoldDB" id="F1Z5Z8"/>
<dbReference type="InterPro" id="IPR012338">
    <property type="entry name" value="Beta-lactam/transpept-like"/>
</dbReference>
<dbReference type="PANTHER" id="PTHR46825">
    <property type="entry name" value="D-ALANYL-D-ALANINE-CARBOXYPEPTIDASE/ENDOPEPTIDASE AMPH"/>
    <property type="match status" value="1"/>
</dbReference>
<organism evidence="3 4">
    <name type="scientific">Novosphingobium nitrogenifigens DSM 19370</name>
    <dbReference type="NCBI Taxonomy" id="983920"/>
    <lineage>
        <taxon>Bacteria</taxon>
        <taxon>Pseudomonadati</taxon>
        <taxon>Pseudomonadota</taxon>
        <taxon>Alphaproteobacteria</taxon>
        <taxon>Sphingomonadales</taxon>
        <taxon>Sphingomonadaceae</taxon>
        <taxon>Novosphingobium</taxon>
    </lineage>
</organism>
<accession>F1Z5Z8</accession>
<evidence type="ECO:0000313" key="4">
    <source>
        <dbReference type="Proteomes" id="UP000004728"/>
    </source>
</evidence>
<dbReference type="Pfam" id="PF00144">
    <property type="entry name" value="Beta-lactamase"/>
    <property type="match status" value="1"/>
</dbReference>
<dbReference type="RefSeq" id="WP_008069888.1">
    <property type="nucleotide sequence ID" value="NZ_AQWK01000003.1"/>
</dbReference>
<dbReference type="InterPro" id="IPR001466">
    <property type="entry name" value="Beta-lactam-related"/>
</dbReference>
<reference evidence="3 4" key="1">
    <citation type="journal article" date="2012" name="J. Bacteriol.">
        <title>Draft Genome Sequence of Novosphingobium nitrogenifigens Y88T.</title>
        <authorList>
            <person name="Strabala T.J."/>
            <person name="Macdonald L."/>
            <person name="Liu V."/>
            <person name="Smit A.M."/>
        </authorList>
    </citation>
    <scope>NUCLEOTIDE SEQUENCE [LARGE SCALE GENOMIC DNA]</scope>
    <source>
        <strain evidence="3 4">DSM 19370</strain>
    </source>
</reference>
<name>F1Z5Z8_9SPHN</name>
<evidence type="ECO:0000256" key="1">
    <source>
        <dbReference type="SAM" id="SignalP"/>
    </source>
</evidence>
<dbReference type="Gene3D" id="3.40.710.10">
    <property type="entry name" value="DD-peptidase/beta-lactamase superfamily"/>
    <property type="match status" value="1"/>
</dbReference>
<feature type="domain" description="Beta-lactamase-related" evidence="2">
    <location>
        <begin position="34"/>
        <end position="341"/>
    </location>
</feature>
<dbReference type="Proteomes" id="UP000004728">
    <property type="component" value="Unassembled WGS sequence"/>
</dbReference>
<evidence type="ECO:0000259" key="2">
    <source>
        <dbReference type="Pfam" id="PF00144"/>
    </source>
</evidence>
<dbReference type="STRING" id="983920.Y88_2402"/>
<feature type="signal peptide" evidence="1">
    <location>
        <begin position="1"/>
        <end position="22"/>
    </location>
</feature>